<evidence type="ECO:0008006" key="3">
    <source>
        <dbReference type="Google" id="ProtNLM"/>
    </source>
</evidence>
<dbReference type="KEGG" id="vg:54982795"/>
<dbReference type="RefSeq" id="YP_009792589.1">
    <property type="nucleotide sequence ID" value="NC_047859.1"/>
</dbReference>
<proteinExistence type="predicted"/>
<reference evidence="1 2" key="1">
    <citation type="submission" date="2016-11" db="EMBL/GenBank/DDBJ databases">
        <title>Isolation and characterization of Siphoviridae bacteriophage capable of lysing multidrug-resistant Salmonella.</title>
        <authorList>
            <person name="Chen Y."/>
            <person name="Song J."/>
            <person name="Wu B."/>
        </authorList>
    </citation>
    <scope>NUCLEOTIDE SEQUENCE [LARGE SCALE GENOMIC DNA]</scope>
</reference>
<dbReference type="Proteomes" id="UP000229926">
    <property type="component" value="Segment"/>
</dbReference>
<keyword evidence="2" id="KW-1185">Reference proteome</keyword>
<evidence type="ECO:0000313" key="1">
    <source>
        <dbReference type="EMBL" id="ATI99488.1"/>
    </source>
</evidence>
<name>A0A291NKY6_9CAUD</name>
<sequence>MKKLILLSVLLLAGCNPFDKGIRIQYEDIKYLCEQSGGVINTETYQIGVSKGIVLDTVVITQTCDRTPKNKEGHNE</sequence>
<dbReference type="GeneID" id="54982795"/>
<dbReference type="EMBL" id="KY114934">
    <property type="protein sequence ID" value="ATI99488.1"/>
    <property type="molecule type" value="Genomic_DNA"/>
</dbReference>
<organism evidence="1 2">
    <name type="scientific">Salmonella phage SP01</name>
    <dbReference type="NCBI Taxonomy" id="1920294"/>
    <lineage>
        <taxon>Viruses</taxon>
        <taxon>Duplodnaviria</taxon>
        <taxon>Heunggongvirae</taxon>
        <taxon>Uroviricota</taxon>
        <taxon>Caudoviricetes</taxon>
        <taxon>Demerecviridae</taxon>
        <taxon>Markadamsvirinae</taxon>
        <taxon>Tequintavirus</taxon>
        <taxon>Tequintavirus SP01</taxon>
    </lineage>
</organism>
<protein>
    <recommendedName>
        <fullName evidence="3">Lipoprotein</fullName>
    </recommendedName>
</protein>
<evidence type="ECO:0000313" key="2">
    <source>
        <dbReference type="Proteomes" id="UP000229926"/>
    </source>
</evidence>
<accession>A0A291NKY6</accession>
<dbReference type="PROSITE" id="PS51257">
    <property type="entry name" value="PROKAR_LIPOPROTEIN"/>
    <property type="match status" value="1"/>
</dbReference>